<accession>A0A9P6VZS4</accession>
<evidence type="ECO:0000256" key="8">
    <source>
        <dbReference type="ARBA" id="ARBA00022989"/>
    </source>
</evidence>
<evidence type="ECO:0000313" key="17">
    <source>
        <dbReference type="Proteomes" id="UP000777482"/>
    </source>
</evidence>
<feature type="compositionally biased region" description="Basic and acidic residues" evidence="12">
    <location>
        <begin position="55"/>
        <end position="80"/>
    </location>
</feature>
<dbReference type="Proteomes" id="UP000777482">
    <property type="component" value="Unassembled WGS sequence"/>
</dbReference>
<dbReference type="GO" id="GO:0006869">
    <property type="term" value="P:lipid transport"/>
    <property type="evidence" value="ECO:0007669"/>
    <property type="project" value="UniProtKB-KW"/>
</dbReference>
<evidence type="ECO:0000256" key="10">
    <source>
        <dbReference type="ARBA" id="ARBA00023121"/>
    </source>
</evidence>
<reference evidence="16 17" key="1">
    <citation type="submission" date="2020-11" db="EMBL/GenBank/DDBJ databases">
        <title>Kefir isolates.</title>
        <authorList>
            <person name="Marcisauskas S."/>
            <person name="Kim Y."/>
            <person name="Blasche S."/>
        </authorList>
    </citation>
    <scope>NUCLEOTIDE SEQUENCE [LARGE SCALE GENOMIC DNA]</scope>
    <source>
        <strain evidence="16 17">KR</strain>
    </source>
</reference>
<keyword evidence="6" id="KW-0378">Hydrolase</keyword>
<keyword evidence="5" id="KW-0677">Repeat</keyword>
<comment type="caution">
    <text evidence="16">The sequence shown here is derived from an EMBL/GenBank/DDBJ whole genome shotgun (WGS) entry which is preliminary data.</text>
</comment>
<feature type="region of interest" description="Disordered" evidence="12">
    <location>
        <begin position="1"/>
        <end position="142"/>
    </location>
</feature>
<dbReference type="SMART" id="SM00239">
    <property type="entry name" value="C2"/>
    <property type="match status" value="2"/>
</dbReference>
<dbReference type="CDD" id="cd04052">
    <property type="entry name" value="C2B_Tricalbin-like"/>
    <property type="match status" value="1"/>
</dbReference>
<evidence type="ECO:0000256" key="7">
    <source>
        <dbReference type="ARBA" id="ARBA00022824"/>
    </source>
</evidence>
<name>A0A9P6VZS4_RHOMI</name>
<keyword evidence="2" id="KW-0813">Transport</keyword>
<dbReference type="InterPro" id="IPR035892">
    <property type="entry name" value="C2_domain_sf"/>
</dbReference>
<feature type="region of interest" description="Disordered" evidence="12">
    <location>
        <begin position="728"/>
        <end position="756"/>
    </location>
</feature>
<dbReference type="GO" id="GO:0005789">
    <property type="term" value="C:endoplasmic reticulum membrane"/>
    <property type="evidence" value="ECO:0007669"/>
    <property type="project" value="UniProtKB-SubCell"/>
</dbReference>
<dbReference type="SUPFAM" id="SSF49562">
    <property type="entry name" value="C2 domain (Calcium/lipid-binding domain, CaLB)"/>
    <property type="match status" value="2"/>
</dbReference>
<feature type="domain" description="C2" evidence="14">
    <location>
        <begin position="741"/>
        <end position="884"/>
    </location>
</feature>
<dbReference type="InterPro" id="IPR057349">
    <property type="entry name" value="C2_Mug190_3rd"/>
</dbReference>
<keyword evidence="9" id="KW-0445">Lipid transport</keyword>
<feature type="compositionally biased region" description="Basic and acidic residues" evidence="12">
    <location>
        <begin position="109"/>
        <end position="142"/>
    </location>
</feature>
<keyword evidence="11 13" id="KW-0472">Membrane</keyword>
<feature type="compositionally biased region" description="Basic and acidic residues" evidence="12">
    <location>
        <begin position="383"/>
        <end position="427"/>
    </location>
</feature>
<feature type="region of interest" description="Disordered" evidence="12">
    <location>
        <begin position="780"/>
        <end position="802"/>
    </location>
</feature>
<dbReference type="InterPro" id="IPR031468">
    <property type="entry name" value="SMP_LBD"/>
</dbReference>
<evidence type="ECO:0000256" key="11">
    <source>
        <dbReference type="ARBA" id="ARBA00023136"/>
    </source>
</evidence>
<dbReference type="AlphaFoldDB" id="A0A9P6VZS4"/>
<feature type="domain" description="SMP-LTD" evidence="15">
    <location>
        <begin position="314"/>
        <end position="564"/>
    </location>
</feature>
<dbReference type="Pfam" id="PF25669">
    <property type="entry name" value="SMP_MUG190-like"/>
    <property type="match status" value="1"/>
</dbReference>
<evidence type="ECO:0000256" key="4">
    <source>
        <dbReference type="ARBA" id="ARBA00022692"/>
    </source>
</evidence>
<dbReference type="CDD" id="cd21676">
    <property type="entry name" value="SMP_Mug190"/>
    <property type="match status" value="1"/>
</dbReference>
<evidence type="ECO:0000256" key="12">
    <source>
        <dbReference type="SAM" id="MobiDB-lite"/>
    </source>
</evidence>
<dbReference type="GO" id="GO:0016787">
    <property type="term" value="F:hydrolase activity"/>
    <property type="evidence" value="ECO:0007669"/>
    <property type="project" value="UniProtKB-KW"/>
</dbReference>
<feature type="transmembrane region" description="Helical" evidence="13">
    <location>
        <begin position="266"/>
        <end position="287"/>
    </location>
</feature>
<dbReference type="InterPro" id="IPR023827">
    <property type="entry name" value="Peptidase_S8_Asp-AS"/>
</dbReference>
<evidence type="ECO:0000256" key="1">
    <source>
        <dbReference type="ARBA" id="ARBA00004586"/>
    </source>
</evidence>
<evidence type="ECO:0000259" key="14">
    <source>
        <dbReference type="PROSITE" id="PS50004"/>
    </source>
</evidence>
<keyword evidence="7" id="KW-0256">Endoplasmic reticulum</keyword>
<keyword evidence="4 13" id="KW-0812">Transmembrane</keyword>
<dbReference type="Pfam" id="PF00168">
    <property type="entry name" value="C2"/>
    <property type="match status" value="2"/>
</dbReference>
<evidence type="ECO:0000256" key="2">
    <source>
        <dbReference type="ARBA" id="ARBA00022448"/>
    </source>
</evidence>
<dbReference type="InterPro" id="IPR000008">
    <property type="entry name" value="C2_dom"/>
</dbReference>
<dbReference type="OrthoDB" id="419768at2759"/>
<dbReference type="Gene3D" id="2.60.40.150">
    <property type="entry name" value="C2 domain"/>
    <property type="match status" value="2"/>
</dbReference>
<feature type="compositionally biased region" description="Basic and acidic residues" evidence="12">
    <location>
        <begin position="90"/>
        <end position="99"/>
    </location>
</feature>
<protein>
    <recommendedName>
        <fullName evidence="18">C2 domain protein</fullName>
    </recommendedName>
</protein>
<feature type="compositionally biased region" description="Basic and acidic residues" evidence="12">
    <location>
        <begin position="728"/>
        <end position="737"/>
    </location>
</feature>
<keyword evidence="3" id="KW-0597">Phosphoprotein</keyword>
<proteinExistence type="predicted"/>
<evidence type="ECO:0000256" key="6">
    <source>
        <dbReference type="ARBA" id="ARBA00022801"/>
    </source>
</evidence>
<evidence type="ECO:0000256" key="13">
    <source>
        <dbReference type="SAM" id="Phobius"/>
    </source>
</evidence>
<feature type="region of interest" description="Disordered" evidence="12">
    <location>
        <begin position="382"/>
        <end position="435"/>
    </location>
</feature>
<feature type="compositionally biased region" description="Basic and acidic residues" evidence="12">
    <location>
        <begin position="14"/>
        <end position="23"/>
    </location>
</feature>
<dbReference type="PROSITE" id="PS50004">
    <property type="entry name" value="C2"/>
    <property type="match status" value="2"/>
</dbReference>
<dbReference type="PANTHER" id="PTHR47348">
    <property type="entry name" value="MEIOTICALLY UP-REGULATED GENE 190 PROTEIN"/>
    <property type="match status" value="1"/>
</dbReference>
<evidence type="ECO:0000256" key="9">
    <source>
        <dbReference type="ARBA" id="ARBA00023055"/>
    </source>
</evidence>
<keyword evidence="8 13" id="KW-1133">Transmembrane helix</keyword>
<evidence type="ECO:0008006" key="18">
    <source>
        <dbReference type="Google" id="ProtNLM"/>
    </source>
</evidence>
<dbReference type="PROSITE" id="PS51847">
    <property type="entry name" value="SMP"/>
    <property type="match status" value="1"/>
</dbReference>
<evidence type="ECO:0000256" key="3">
    <source>
        <dbReference type="ARBA" id="ARBA00022553"/>
    </source>
</evidence>
<dbReference type="GO" id="GO:0008289">
    <property type="term" value="F:lipid binding"/>
    <property type="evidence" value="ECO:0007669"/>
    <property type="project" value="UniProtKB-KW"/>
</dbReference>
<dbReference type="PROSITE" id="PS00136">
    <property type="entry name" value="SUBTILASE_ASP"/>
    <property type="match status" value="1"/>
</dbReference>
<dbReference type="InterPro" id="IPR037765">
    <property type="entry name" value="C2B_Tricalbin"/>
</dbReference>
<dbReference type="EMBL" id="PUHQ01000042">
    <property type="protein sequence ID" value="KAG0660612.1"/>
    <property type="molecule type" value="Genomic_DNA"/>
</dbReference>
<organism evidence="16 17">
    <name type="scientific">Rhodotorula mucilaginosa</name>
    <name type="common">Yeast</name>
    <name type="synonym">Rhodotorula rubra</name>
    <dbReference type="NCBI Taxonomy" id="5537"/>
    <lineage>
        <taxon>Eukaryota</taxon>
        <taxon>Fungi</taxon>
        <taxon>Dikarya</taxon>
        <taxon>Basidiomycota</taxon>
        <taxon>Pucciniomycotina</taxon>
        <taxon>Microbotryomycetes</taxon>
        <taxon>Sporidiobolales</taxon>
        <taxon>Sporidiobolaceae</taxon>
        <taxon>Rhodotorula</taxon>
    </lineage>
</organism>
<feature type="transmembrane region" description="Helical" evidence="13">
    <location>
        <begin position="240"/>
        <end position="260"/>
    </location>
</feature>
<feature type="compositionally biased region" description="Acidic residues" evidence="12">
    <location>
        <begin position="792"/>
        <end position="801"/>
    </location>
</feature>
<evidence type="ECO:0000256" key="5">
    <source>
        <dbReference type="ARBA" id="ARBA00022737"/>
    </source>
</evidence>
<sequence>MSGVNSSPMALPGVDRHAYEEHPAPQYGGQGWSGKNKIPTVGAFFEQQKNMVNDDSDKGEHLKQEALRRQGEEEQQDALRQRSNLNNPNDNKESLEENKQKHRLSLPGKQKDEGPKTEGQIEKEETMKKARANPKPDARGFKAEGDREVYDPVTGRTVWIRDAKLEGAGADFQKPQLFDPEHIDPSKPFKGGPATNLPSQDAHVHQISPNPVEPTNISLKPFPPPVDTEGLKAIATTINLYAMATIGGLGVIWFFTAWRGAGWKSFIFFSEVIGAVAICVFFAHGLVIRKIEKEFERVRLYMHQQRGEQYAPPTPESVEWLNSFVKVVWPLINPDMFVSIIDMVEDVMQASLPGFVDAVKIEDFTIGKNAFRILNMRALPDQPQDHDYPKEEWIDQGDRENALDPNRREKDEQEDRQKTDEVLKQESPEDEGQTGDYVNYEISFAYFAPPGKEHSKNENISLVMKFFLGMHDLLHVPVPIWVAVESVVGTVRLRCQMVSKPPYIRNVTFTLMGVPAISASAIPLAKALPNVLDLPLISGFVQSSIAAATSIYSMTLNIAQLLAGDGIKRDTDALGVFMITIHHAQGLSAQDDNGKSDPYVVIAYSKFGKPLYSTRIVPEDLNPVWEQTAFILVSADEVRAAEKLSIQLWDWDKLSADDLVGRVQVPIHDLMLKPDEMHHRTDKLMGFEDADEMSGTVTWSVGYFEKVKLNPKLKLKAGIDHALPKELQDKPELKVEENSIDTEEEADASRTPPDPNYPAGILSVIVHNIFGLERQNLSGRKGRIREGQSGQDTDDPSEQDDNIPSAYVEIVLDDCVKYRTRVKQYSTMPFFEAGTEQFVRDFTRTSLRLVVRDARLREHDPILGIVDLPLQETLRYSSEVTRTYALQDGVGFGKISVSILFKGVQLNLPRELSGWDTGTVCITEPIRVEPVEGTDFEWREKKLVLSTLEAKEKLSKREARQDGNALIYDIDEPIRLPTYDRYSSALYFDYGGSSVKIGPLGKTRDAFATLWLSELVDDEPKEIRLPIIVPQSSAVALRVNYINEQCKKTHNVEIVGWLVTTVVLDSGLDEDHEKYAVTQTQRHEFEQYDRIEGQANQAQINARADDDGVIDKDEQKAIDRAHKKALESRHRGKMQLGPYRTAVWAKDGLKDRARTIKDKVTGTHRREETVASEA</sequence>
<evidence type="ECO:0000259" key="15">
    <source>
        <dbReference type="PROSITE" id="PS51847"/>
    </source>
</evidence>
<dbReference type="PANTHER" id="PTHR47348:SF3">
    <property type="entry name" value="MEIOTICALLY UP-REGULATED GENE 190 PROTEIN"/>
    <property type="match status" value="1"/>
</dbReference>
<evidence type="ECO:0000313" key="16">
    <source>
        <dbReference type="EMBL" id="KAG0660612.1"/>
    </source>
</evidence>
<dbReference type="Pfam" id="PF25331">
    <property type="entry name" value="C2_Mug190_3rd"/>
    <property type="match status" value="1"/>
</dbReference>
<feature type="domain" description="C2" evidence="14">
    <location>
        <begin position="557"/>
        <end position="682"/>
    </location>
</feature>
<dbReference type="GO" id="GO:0061817">
    <property type="term" value="P:endoplasmic reticulum-plasma membrane tethering"/>
    <property type="evidence" value="ECO:0007669"/>
    <property type="project" value="InterPro"/>
</dbReference>
<dbReference type="InterPro" id="IPR037767">
    <property type="entry name" value="C2A_Mug190-like"/>
</dbReference>
<gene>
    <name evidence="16" type="ORF">C6P46_004475</name>
</gene>
<keyword evidence="17" id="KW-1185">Reference proteome</keyword>
<dbReference type="CDD" id="cd04041">
    <property type="entry name" value="C2A_fungal"/>
    <property type="match status" value="1"/>
</dbReference>
<comment type="subcellular location">
    <subcellularLocation>
        <location evidence="1">Endoplasmic reticulum membrane</location>
    </subcellularLocation>
</comment>
<keyword evidence="10" id="KW-0446">Lipid-binding</keyword>